<keyword evidence="1" id="KW-1133">Transmembrane helix</keyword>
<dbReference type="SUPFAM" id="SSF55073">
    <property type="entry name" value="Nucleotide cyclase"/>
    <property type="match status" value="1"/>
</dbReference>
<dbReference type="InterPro" id="IPR001054">
    <property type="entry name" value="A/G_cyclase"/>
</dbReference>
<evidence type="ECO:0000313" key="4">
    <source>
        <dbReference type="Proteomes" id="UP000620670"/>
    </source>
</evidence>
<dbReference type="Proteomes" id="UP000620670">
    <property type="component" value="Unassembled WGS sequence"/>
</dbReference>
<dbReference type="Gene3D" id="3.30.70.1230">
    <property type="entry name" value="Nucleotide cyclase"/>
    <property type="match status" value="1"/>
</dbReference>
<gene>
    <name evidence="3" type="ORF">JAO75_07005</name>
</gene>
<feature type="domain" description="Guanylate cyclase" evidence="2">
    <location>
        <begin position="13"/>
        <end position="127"/>
    </location>
</feature>
<evidence type="ECO:0000259" key="2">
    <source>
        <dbReference type="PROSITE" id="PS50125"/>
    </source>
</evidence>
<dbReference type="CDD" id="cd07302">
    <property type="entry name" value="CHD"/>
    <property type="match status" value="1"/>
</dbReference>
<evidence type="ECO:0000256" key="1">
    <source>
        <dbReference type="SAM" id="Phobius"/>
    </source>
</evidence>
<protein>
    <submittedName>
        <fullName evidence="3">Adenylate/guanylate cyclase domain-containing protein</fullName>
    </submittedName>
</protein>
<keyword evidence="4" id="KW-1185">Reference proteome</keyword>
<comment type="caution">
    <text evidence="3">The sequence shown here is derived from an EMBL/GenBank/DDBJ whole genome shotgun (WGS) entry which is preliminary data.</text>
</comment>
<name>A0ABS0XYL9_9HYPH</name>
<dbReference type="PANTHER" id="PTHR43081:SF19">
    <property type="entry name" value="PH-SENSITIVE ADENYLATE CYCLASE RV1264"/>
    <property type="match status" value="1"/>
</dbReference>
<dbReference type="InterPro" id="IPR029787">
    <property type="entry name" value="Nucleotide_cyclase"/>
</dbReference>
<proteinExistence type="predicted"/>
<reference evidence="4" key="1">
    <citation type="submission" date="2020-12" db="EMBL/GenBank/DDBJ databases">
        <title>Hymenobacter sp.</title>
        <authorList>
            <person name="Kim M.K."/>
        </authorList>
    </citation>
    <scope>NUCLEOTIDE SEQUENCE [LARGE SCALE GENOMIC DNA]</scope>
    <source>
        <strain evidence="4">BT325</strain>
    </source>
</reference>
<dbReference type="EMBL" id="JAELXT010000005">
    <property type="protein sequence ID" value="MBJ6125154.1"/>
    <property type="molecule type" value="Genomic_DNA"/>
</dbReference>
<dbReference type="Pfam" id="PF00211">
    <property type="entry name" value="Guanylate_cyc"/>
    <property type="match status" value="1"/>
</dbReference>
<organism evidence="3 4">
    <name type="scientific">Microvirga splendida</name>
    <dbReference type="NCBI Taxonomy" id="2795727"/>
    <lineage>
        <taxon>Bacteria</taxon>
        <taxon>Pseudomonadati</taxon>
        <taxon>Pseudomonadota</taxon>
        <taxon>Alphaproteobacteria</taxon>
        <taxon>Hyphomicrobiales</taxon>
        <taxon>Methylobacteriaceae</taxon>
        <taxon>Microvirga</taxon>
    </lineage>
</organism>
<feature type="transmembrane region" description="Helical" evidence="1">
    <location>
        <begin position="192"/>
        <end position="216"/>
    </location>
</feature>
<keyword evidence="1" id="KW-0472">Membrane</keyword>
<dbReference type="InterPro" id="IPR050697">
    <property type="entry name" value="Adenylyl/Guanylyl_Cyclase_3/4"/>
</dbReference>
<evidence type="ECO:0000313" key="3">
    <source>
        <dbReference type="EMBL" id="MBJ6125154.1"/>
    </source>
</evidence>
<accession>A0ABS0XYL9</accession>
<keyword evidence="1" id="KW-0812">Transmembrane</keyword>
<dbReference type="PANTHER" id="PTHR43081">
    <property type="entry name" value="ADENYLATE CYCLASE, TERMINAL-DIFFERENTIATION SPECIFIC-RELATED"/>
    <property type="match status" value="1"/>
</dbReference>
<dbReference type="PROSITE" id="PS50125">
    <property type="entry name" value="GUANYLATE_CYCLASE_2"/>
    <property type="match status" value="1"/>
</dbReference>
<sequence>MPRSPPVKRRVAAILAADIVGFSRLIAEDEDGTLQQLAAYRNVLDDFVAHHGGRVFNTAGNSIMCEFASAVEATRAAIDIQDYMRTQNLASPHNRRVQFRIGISVGEVVERQNDLLGMAVNIAARLETLASPGGICLSRAVHEAVSGQIAVPFIDIGERQVKNIPFPVHAFTIAGPDAGIPAEPRRSSLRPWAMSSLAVTGACLIVLVGAGGLVSYGGPSGPMEQPAAEAGILSPAQTFLLPVDPVEAFSGLVQRGGQIDDPHSAPGLYHNALLLEAKGEAIGAHRAYYTLARMGLDFVDPHLRYAALVRAHEGRFIARQVYAELNEDAPTRATALVHALQFDGAERRARLDAVIETHPDYAPAYFLLAEEHSEDRVGSLQTAHERRVEQAALAEFLKAHEEGRLMPFFLDQSVAADWVERAHKRHARLSLSGESASALPGFDP</sequence>